<evidence type="ECO:0000313" key="3">
    <source>
        <dbReference type="Proteomes" id="UP000620124"/>
    </source>
</evidence>
<protein>
    <submittedName>
        <fullName evidence="2">Uncharacterized protein</fullName>
    </submittedName>
</protein>
<keyword evidence="1" id="KW-0732">Signal</keyword>
<dbReference type="OrthoDB" id="3248555at2759"/>
<comment type="caution">
    <text evidence="2">The sequence shown here is derived from an EMBL/GenBank/DDBJ whole genome shotgun (WGS) entry which is preliminary data.</text>
</comment>
<organism evidence="2 3">
    <name type="scientific">Mycena venus</name>
    <dbReference type="NCBI Taxonomy" id="2733690"/>
    <lineage>
        <taxon>Eukaryota</taxon>
        <taxon>Fungi</taxon>
        <taxon>Dikarya</taxon>
        <taxon>Basidiomycota</taxon>
        <taxon>Agaricomycotina</taxon>
        <taxon>Agaricomycetes</taxon>
        <taxon>Agaricomycetidae</taxon>
        <taxon>Agaricales</taxon>
        <taxon>Marasmiineae</taxon>
        <taxon>Mycenaceae</taxon>
        <taxon>Mycena</taxon>
    </lineage>
</organism>
<keyword evidence="3" id="KW-1185">Reference proteome</keyword>
<evidence type="ECO:0000313" key="2">
    <source>
        <dbReference type="EMBL" id="KAF7346926.1"/>
    </source>
</evidence>
<dbReference type="EMBL" id="JACAZI010000012">
    <property type="protein sequence ID" value="KAF7346926.1"/>
    <property type="molecule type" value="Genomic_DNA"/>
</dbReference>
<sequence length="180" mass="18822">MHVTFAIFAAVLSVASAAPATMKRQNNCPLQNFAGITITAPGSGKVRWDVSTDSNGLVQPGDLQWFNRDQPNDSETFVASVGSQPNLFTFELRGAQPIGLSGTELLASNSPATLKVTCNGGCNDFASGNDLVGDVCTFEQTDGTNGLGQCITFEAENTVVQLQPCQAGNPGQNFGIFSVA</sequence>
<feature type="signal peptide" evidence="1">
    <location>
        <begin position="1"/>
        <end position="17"/>
    </location>
</feature>
<reference evidence="2" key="1">
    <citation type="submission" date="2020-05" db="EMBL/GenBank/DDBJ databases">
        <title>Mycena genomes resolve the evolution of fungal bioluminescence.</title>
        <authorList>
            <person name="Tsai I.J."/>
        </authorList>
    </citation>
    <scope>NUCLEOTIDE SEQUENCE</scope>
    <source>
        <strain evidence="2">CCC161011</strain>
    </source>
</reference>
<feature type="chain" id="PRO_5034604967" evidence="1">
    <location>
        <begin position="18"/>
        <end position="180"/>
    </location>
</feature>
<gene>
    <name evidence="2" type="ORF">MVEN_01445000</name>
</gene>
<name>A0A8H6XV24_9AGAR</name>
<dbReference type="Proteomes" id="UP000620124">
    <property type="component" value="Unassembled WGS sequence"/>
</dbReference>
<proteinExistence type="predicted"/>
<dbReference type="AlphaFoldDB" id="A0A8H6XV24"/>
<evidence type="ECO:0000256" key="1">
    <source>
        <dbReference type="SAM" id="SignalP"/>
    </source>
</evidence>
<accession>A0A8H6XV24</accession>